<dbReference type="InterPro" id="IPR002110">
    <property type="entry name" value="Ankyrin_rpt"/>
</dbReference>
<feature type="repeat" description="ANK" evidence="3">
    <location>
        <begin position="63"/>
        <end position="95"/>
    </location>
</feature>
<accession>U2LGT7</accession>
<proteinExistence type="predicted"/>
<dbReference type="AlphaFoldDB" id="U2LGT7"/>
<evidence type="ECO:0000256" key="3">
    <source>
        <dbReference type="PROSITE-ProRule" id="PRU00023"/>
    </source>
</evidence>
<dbReference type="PANTHER" id="PTHR24178:SF39">
    <property type="entry name" value="ANKYRIN-2"/>
    <property type="match status" value="1"/>
</dbReference>
<protein>
    <submittedName>
        <fullName evidence="4">Ankyrin repeat protein</fullName>
    </submittedName>
</protein>
<keyword evidence="2 3" id="KW-0040">ANK repeat</keyword>
<dbReference type="Pfam" id="PF12796">
    <property type="entry name" value="Ank_2"/>
    <property type="match status" value="2"/>
</dbReference>
<feature type="repeat" description="ANK" evidence="3">
    <location>
        <begin position="137"/>
        <end position="169"/>
    </location>
</feature>
<keyword evidence="5" id="KW-1185">Reference proteome</keyword>
<evidence type="ECO:0000313" key="5">
    <source>
        <dbReference type="Proteomes" id="UP000016600"/>
    </source>
</evidence>
<dbReference type="PROSITE" id="PS50297">
    <property type="entry name" value="ANK_REP_REGION"/>
    <property type="match status" value="1"/>
</dbReference>
<dbReference type="SUPFAM" id="SSF48403">
    <property type="entry name" value="Ankyrin repeat"/>
    <property type="match status" value="1"/>
</dbReference>
<gene>
    <name evidence="4" type="ORF">HMPREF1218_0169</name>
</gene>
<dbReference type="PANTHER" id="PTHR24178">
    <property type="entry name" value="MOLTING PROTEIN MLT-4"/>
    <property type="match status" value="1"/>
</dbReference>
<dbReference type="SMART" id="SM00248">
    <property type="entry name" value="ANK"/>
    <property type="match status" value="4"/>
</dbReference>
<dbReference type="InterPro" id="IPR036770">
    <property type="entry name" value="Ankyrin_rpt-contain_sf"/>
</dbReference>
<evidence type="ECO:0000256" key="1">
    <source>
        <dbReference type="ARBA" id="ARBA00022737"/>
    </source>
</evidence>
<dbReference type="PATRIC" id="fig|1081904.3.peg.602"/>
<name>U2LGT7_9BACT</name>
<sequence length="258" mass="29418">MKTFLAILLITLNSCNMFNSKVPYIGYFSKEEYPIIEAIHNHDKETLIGFINRGWNVNSTGEHGMTYLLFAVRTNNYKMTEFLLEKGADPNLISNVWDSNPNITEAMFPLKSSCYDKYNIKFMKLLIAYHANVNEDRATLPIFAAALNNDRRKIEFLLEHGADINKFNKSRETVISEAATVYQWDLVLWLWDKGADPMKTGGGGRTAGQENVAYWVQVAIDSGNNENKEIKQVIARLESIGVKFPYRPAKKDTTETDE</sequence>
<comment type="caution">
    <text evidence="4">The sequence shown here is derived from an EMBL/GenBank/DDBJ whole genome shotgun (WGS) entry which is preliminary data.</text>
</comment>
<reference evidence="4 5" key="1">
    <citation type="submission" date="2013-08" db="EMBL/GenBank/DDBJ databases">
        <authorList>
            <person name="Durkin A.S."/>
            <person name="Haft D.R."/>
            <person name="McCorrison J."/>
            <person name="Torralba M."/>
            <person name="Gillis M."/>
            <person name="Haft D.H."/>
            <person name="Methe B."/>
            <person name="Sutton G."/>
            <person name="Nelson K.E."/>
        </authorList>
    </citation>
    <scope>NUCLEOTIDE SEQUENCE [LARGE SCALE GENOMIC DNA]</scope>
    <source>
        <strain evidence="4 5">F0068</strain>
    </source>
</reference>
<evidence type="ECO:0000313" key="4">
    <source>
        <dbReference type="EMBL" id="ERK03683.1"/>
    </source>
</evidence>
<keyword evidence="1" id="KW-0677">Repeat</keyword>
<dbReference type="Proteomes" id="UP000016600">
    <property type="component" value="Unassembled WGS sequence"/>
</dbReference>
<dbReference type="Gene3D" id="1.25.40.20">
    <property type="entry name" value="Ankyrin repeat-containing domain"/>
    <property type="match status" value="2"/>
</dbReference>
<dbReference type="PROSITE" id="PS50088">
    <property type="entry name" value="ANK_REPEAT"/>
    <property type="match status" value="2"/>
</dbReference>
<evidence type="ECO:0000256" key="2">
    <source>
        <dbReference type="ARBA" id="ARBA00023043"/>
    </source>
</evidence>
<dbReference type="EMBL" id="AWET01000008">
    <property type="protein sequence ID" value="ERK03683.1"/>
    <property type="molecule type" value="Genomic_DNA"/>
</dbReference>
<organism evidence="4 5">
    <name type="scientific">Hoylesella pleuritidis F0068</name>
    <dbReference type="NCBI Taxonomy" id="1081904"/>
    <lineage>
        <taxon>Bacteria</taxon>
        <taxon>Pseudomonadati</taxon>
        <taxon>Bacteroidota</taxon>
        <taxon>Bacteroidia</taxon>
        <taxon>Bacteroidales</taxon>
        <taxon>Prevotellaceae</taxon>
        <taxon>Hoylesella</taxon>
    </lineage>
</organism>
<dbReference type="RefSeq" id="WP_021583320.1">
    <property type="nucleotide sequence ID" value="NZ_AWET01000008.1"/>
</dbReference>